<sequence>MISLRNVCFQYNETHRLLQHINLKIEEGEFVVLTGPSGSGKTTLSRIINGLIPYFYEGTLSGDVNIKNQDLKDMPIWQISQSIGSVFQDPKAQFFTSIVKDELAFELENYGLDRSFIHHRLDEVCKQMNIVHMKDNLLHTLSSGQKQNVAIAAATTMEPDIYVMDEPSANLDINATDTLKKQLIHLKNRGKTIVIAEHRLYYLMDLADRIMYMKNGRIEQILNPQELMHFSHEKLKNLGLRSPSLTAGYSPRNEEQNPIRDTAVDIRKLFVRHKRKKTPTIKGIDLSLKLGEVCALIGENGVGKTTLARTIAGLTQEKTGEIYVFGQREKARQRLKKVWFVMQDTVYQLFTDSVWNELLLGHERSLENKQQAEQLLKMLELWSLKEQHPATLSGGQKQRLVLAVGLMQNANIFILDEPTSGLDGSNLQRVISVIQKLKQRNCHVLIITHDHELVAGVCQRIIKLEDGKISQNILTASLDCKDMIQIMTKKEAHICRHQ</sequence>
<evidence type="ECO:0000256" key="6">
    <source>
        <dbReference type="ARBA" id="ARBA00022741"/>
    </source>
</evidence>
<dbReference type="GO" id="GO:0005524">
    <property type="term" value="F:ATP binding"/>
    <property type="evidence" value="ECO:0007669"/>
    <property type="project" value="UniProtKB-KW"/>
</dbReference>
<dbReference type="Gene3D" id="3.40.50.300">
    <property type="entry name" value="P-loop containing nucleotide triphosphate hydrolases"/>
    <property type="match status" value="2"/>
</dbReference>
<feature type="domain" description="ABC transporter" evidence="11">
    <location>
        <begin position="2"/>
        <end position="240"/>
    </location>
</feature>
<dbReference type="SMART" id="SM00382">
    <property type="entry name" value="AAA"/>
    <property type="match status" value="2"/>
</dbReference>
<keyword evidence="6" id="KW-0547">Nucleotide-binding</keyword>
<evidence type="ECO:0000256" key="9">
    <source>
        <dbReference type="ARBA" id="ARBA00023136"/>
    </source>
</evidence>
<dbReference type="InterPro" id="IPR015856">
    <property type="entry name" value="ABC_transpr_CbiO/EcfA_su"/>
</dbReference>
<feature type="domain" description="ABC transporter" evidence="11">
    <location>
        <begin position="264"/>
        <end position="491"/>
    </location>
</feature>
<comment type="subcellular location">
    <subcellularLocation>
        <location evidence="1">Cell membrane</location>
        <topology evidence="1">Peripheral membrane protein</topology>
    </subcellularLocation>
</comment>
<accession>A0ABT4X7S3</accession>
<keyword evidence="3" id="KW-0813">Transport</keyword>
<keyword evidence="8" id="KW-1278">Translocase</keyword>
<keyword evidence="13" id="KW-1185">Reference proteome</keyword>
<evidence type="ECO:0000256" key="2">
    <source>
        <dbReference type="ARBA" id="ARBA00005417"/>
    </source>
</evidence>
<keyword evidence="4" id="KW-1003">Cell membrane</keyword>
<protein>
    <submittedName>
        <fullName evidence="12">ABC transporter ATP-binding protein</fullName>
    </submittedName>
</protein>
<name>A0ABT4X7S3_9BACI</name>
<dbReference type="CDD" id="cd03225">
    <property type="entry name" value="ABC_cobalt_CbiO_domain1"/>
    <property type="match status" value="1"/>
</dbReference>
<keyword evidence="9" id="KW-0472">Membrane</keyword>
<evidence type="ECO:0000256" key="5">
    <source>
        <dbReference type="ARBA" id="ARBA00022737"/>
    </source>
</evidence>
<dbReference type="InterPro" id="IPR017871">
    <property type="entry name" value="ABC_transporter-like_CS"/>
</dbReference>
<evidence type="ECO:0000313" key="12">
    <source>
        <dbReference type="EMBL" id="MDA7028338.1"/>
    </source>
</evidence>
<evidence type="ECO:0000256" key="4">
    <source>
        <dbReference type="ARBA" id="ARBA00022475"/>
    </source>
</evidence>
<comment type="similarity">
    <text evidence="2">Belongs to the ABC transporter superfamily.</text>
</comment>
<dbReference type="PANTHER" id="PTHR43553">
    <property type="entry name" value="HEAVY METAL TRANSPORTER"/>
    <property type="match status" value="1"/>
</dbReference>
<dbReference type="InterPro" id="IPR003593">
    <property type="entry name" value="AAA+_ATPase"/>
</dbReference>
<comment type="function">
    <text evidence="10">Probably part of an ABC transporter complex. Responsible for energy coupling to the transport system.</text>
</comment>
<reference evidence="12 13" key="1">
    <citation type="submission" date="2023-01" db="EMBL/GenBank/DDBJ databases">
        <title>Bacillus changyiensis sp. nov., isolated from a coastal deposit.</title>
        <authorList>
            <person name="Xiao G."/>
            <person name="Lai Q."/>
            <person name="Hu Z."/>
            <person name="Shao Z."/>
        </authorList>
    </citation>
    <scope>NUCLEOTIDE SEQUENCE [LARGE SCALE GENOMIC DNA]</scope>
    <source>
        <strain evidence="12 13">CLL-7-23</strain>
    </source>
</reference>
<dbReference type="Pfam" id="PF00005">
    <property type="entry name" value="ABC_tran"/>
    <property type="match status" value="2"/>
</dbReference>
<keyword evidence="5" id="KW-0677">Repeat</keyword>
<evidence type="ECO:0000256" key="1">
    <source>
        <dbReference type="ARBA" id="ARBA00004202"/>
    </source>
</evidence>
<dbReference type="InterPro" id="IPR050095">
    <property type="entry name" value="ECF_ABC_transporter_ATP-bd"/>
</dbReference>
<dbReference type="RefSeq" id="WP_271342147.1">
    <property type="nucleotide sequence ID" value="NZ_JAQKAB010000015.1"/>
</dbReference>
<evidence type="ECO:0000256" key="3">
    <source>
        <dbReference type="ARBA" id="ARBA00022448"/>
    </source>
</evidence>
<dbReference type="PANTHER" id="PTHR43553:SF23">
    <property type="entry name" value="ABC TRANSPORTER ATP-BINDING COMPONENT"/>
    <property type="match status" value="1"/>
</dbReference>
<dbReference type="InterPro" id="IPR003439">
    <property type="entry name" value="ABC_transporter-like_ATP-bd"/>
</dbReference>
<dbReference type="PROSITE" id="PS00211">
    <property type="entry name" value="ABC_TRANSPORTER_1"/>
    <property type="match status" value="1"/>
</dbReference>
<proteinExistence type="inferred from homology"/>
<organism evidence="12 13">
    <name type="scientific">Bacillus changyiensis</name>
    <dbReference type="NCBI Taxonomy" id="3004103"/>
    <lineage>
        <taxon>Bacteria</taxon>
        <taxon>Bacillati</taxon>
        <taxon>Bacillota</taxon>
        <taxon>Bacilli</taxon>
        <taxon>Bacillales</taxon>
        <taxon>Bacillaceae</taxon>
        <taxon>Bacillus</taxon>
    </lineage>
</organism>
<comment type="caution">
    <text evidence="12">The sequence shown here is derived from an EMBL/GenBank/DDBJ whole genome shotgun (WGS) entry which is preliminary data.</text>
</comment>
<keyword evidence="7 12" id="KW-0067">ATP-binding</keyword>
<gene>
    <name evidence="12" type="ORF">PJ311_17495</name>
</gene>
<evidence type="ECO:0000256" key="8">
    <source>
        <dbReference type="ARBA" id="ARBA00022967"/>
    </source>
</evidence>
<evidence type="ECO:0000256" key="7">
    <source>
        <dbReference type="ARBA" id="ARBA00022840"/>
    </source>
</evidence>
<dbReference type="PROSITE" id="PS50893">
    <property type="entry name" value="ABC_TRANSPORTER_2"/>
    <property type="match status" value="2"/>
</dbReference>
<evidence type="ECO:0000313" key="13">
    <source>
        <dbReference type="Proteomes" id="UP001211894"/>
    </source>
</evidence>
<dbReference type="InterPro" id="IPR027417">
    <property type="entry name" value="P-loop_NTPase"/>
</dbReference>
<evidence type="ECO:0000259" key="11">
    <source>
        <dbReference type="PROSITE" id="PS50893"/>
    </source>
</evidence>
<evidence type="ECO:0000256" key="10">
    <source>
        <dbReference type="ARBA" id="ARBA00025157"/>
    </source>
</evidence>
<dbReference type="Proteomes" id="UP001211894">
    <property type="component" value="Unassembled WGS sequence"/>
</dbReference>
<dbReference type="SUPFAM" id="SSF52540">
    <property type="entry name" value="P-loop containing nucleoside triphosphate hydrolases"/>
    <property type="match status" value="2"/>
</dbReference>
<dbReference type="EMBL" id="JAQKAB010000015">
    <property type="protein sequence ID" value="MDA7028338.1"/>
    <property type="molecule type" value="Genomic_DNA"/>
</dbReference>